<keyword evidence="15" id="KW-0206">Cytoskeleton</keyword>
<evidence type="ECO:0000259" key="21">
    <source>
        <dbReference type="Pfam" id="PF02800"/>
    </source>
</evidence>
<evidence type="ECO:0000256" key="7">
    <source>
        <dbReference type="ARBA" id="ARBA00022490"/>
    </source>
</evidence>
<evidence type="ECO:0000256" key="18">
    <source>
        <dbReference type="ARBA" id="ARBA00046997"/>
    </source>
</evidence>
<evidence type="ECO:0000256" key="6">
    <source>
        <dbReference type="ARBA" id="ARBA00013119"/>
    </source>
</evidence>
<dbReference type="GO" id="GO:0006096">
    <property type="term" value="P:glycolytic process"/>
    <property type="evidence" value="ECO:0007669"/>
    <property type="project" value="UniProtKB-KW"/>
</dbReference>
<keyword evidence="10" id="KW-0702">S-nitrosylation</keyword>
<evidence type="ECO:0000256" key="9">
    <source>
        <dbReference type="ARBA" id="ARBA00022703"/>
    </source>
</evidence>
<dbReference type="PANTHER" id="PTHR10836">
    <property type="entry name" value="GLYCERALDEHYDE 3-PHOSPHATE DEHYDROGENASE"/>
    <property type="match status" value="1"/>
</dbReference>
<evidence type="ECO:0000256" key="19">
    <source>
        <dbReference type="ARBA" id="ARBA00047698"/>
    </source>
</evidence>
<comment type="similarity">
    <text evidence="5">Belongs to the glyceraldehyde-3-phosphate dehydrogenase family.</text>
</comment>
<dbReference type="InterPro" id="IPR020831">
    <property type="entry name" value="GlycerAld/Erythrose_P_DH"/>
</dbReference>
<evidence type="ECO:0000313" key="22">
    <source>
        <dbReference type="EMBL" id="ACG69453.1"/>
    </source>
</evidence>
<dbReference type="Gene3D" id="3.30.360.10">
    <property type="entry name" value="Dihydrodipicolinate Reductase, domain 2"/>
    <property type="match status" value="2"/>
</dbReference>
<dbReference type="GO" id="GO:0005634">
    <property type="term" value="C:nucleus"/>
    <property type="evidence" value="ECO:0007669"/>
    <property type="project" value="UniProtKB-SubCell"/>
</dbReference>
<evidence type="ECO:0000256" key="3">
    <source>
        <dbReference type="ARBA" id="ARBA00004514"/>
    </source>
</evidence>
<keyword evidence="9" id="KW-0053">Apoptosis</keyword>
<name>B4USY7_OTOGA</name>
<evidence type="ECO:0000256" key="15">
    <source>
        <dbReference type="ARBA" id="ARBA00023212"/>
    </source>
</evidence>
<keyword evidence="7" id="KW-0963">Cytoplasm</keyword>
<keyword evidence="14" id="KW-0324">Glycolysis</keyword>
<evidence type="ECO:0000256" key="1">
    <source>
        <dbReference type="ARBA" id="ARBA00004123"/>
    </source>
</evidence>
<evidence type="ECO:0000256" key="4">
    <source>
        <dbReference type="ARBA" id="ARBA00004869"/>
    </source>
</evidence>
<dbReference type="Pfam" id="PF02800">
    <property type="entry name" value="Gp_dh_C"/>
    <property type="match status" value="1"/>
</dbReference>
<evidence type="ECO:0000256" key="10">
    <source>
        <dbReference type="ARBA" id="ARBA00022799"/>
    </source>
</evidence>
<dbReference type="FunFam" id="3.40.50.720:FF:000636">
    <property type="entry name" value="Glyceraldehyde-3-phosphate dehydrogenase 2, cytosolic"/>
    <property type="match status" value="1"/>
</dbReference>
<dbReference type="InterPro" id="IPR020829">
    <property type="entry name" value="GlycerAld_3-P_DH_cat"/>
</dbReference>
<comment type="subunit">
    <text evidence="18">Homotetramer. Interacts with TPPP; the interaction is direct. Interacts (when S-nitrosylated) with SIAH1; leading to nuclear translocation. Interacts with RILPL1/GOSPEL, leading to prevent the interaction between GAPDH and SIAH1 and prevent nuclear translocation. Interacts with CHP1; the interaction increases the binding of CHP1 with microtubules. Associates with microtubules. Interacts with EIF1AD, USP25, PRKCI and WARS1. Interacts with phosphorylated RPL13A; inhibited by oxidatively-modified low-densitity lipoprotein (LDL(ox)). Component of the GAIT complex. Interacts with FKBP6; leading to inhibit GAPDH catalytic activity. Interacts with TRAF2, promoting TRAF2 ubiquitination. Interacts with TRAF3, promoting TRAF3 ubiquitination.</text>
</comment>
<comment type="catalytic activity">
    <reaction evidence="20">
        <text>S-nitroso-L-cysteinyl-[GAPDH] + L-cysteinyl-[protein] = L-cysteinyl-[GAPDH] + S-nitroso-L-cysteinyl-[protein]</text>
        <dbReference type="Rhea" id="RHEA:66684"/>
        <dbReference type="Rhea" id="RHEA-COMP:10131"/>
        <dbReference type="Rhea" id="RHEA-COMP:17089"/>
        <dbReference type="Rhea" id="RHEA-COMP:17090"/>
        <dbReference type="Rhea" id="RHEA-COMP:17091"/>
        <dbReference type="ChEBI" id="CHEBI:29950"/>
        <dbReference type="ChEBI" id="CHEBI:149494"/>
    </reaction>
    <physiologicalReaction direction="left-to-right" evidence="20">
        <dbReference type="Rhea" id="RHEA:66685"/>
    </physiologicalReaction>
</comment>
<evidence type="ECO:0000256" key="20">
    <source>
        <dbReference type="ARBA" id="ARBA00048005"/>
    </source>
</evidence>
<evidence type="ECO:0000256" key="13">
    <source>
        <dbReference type="ARBA" id="ARBA00023027"/>
    </source>
</evidence>
<comment type="catalytic activity">
    <reaction evidence="19">
        <text>D-glyceraldehyde 3-phosphate + phosphate + NAD(+) = (2R)-3-phospho-glyceroyl phosphate + NADH + H(+)</text>
        <dbReference type="Rhea" id="RHEA:10300"/>
        <dbReference type="ChEBI" id="CHEBI:15378"/>
        <dbReference type="ChEBI" id="CHEBI:43474"/>
        <dbReference type="ChEBI" id="CHEBI:57540"/>
        <dbReference type="ChEBI" id="CHEBI:57604"/>
        <dbReference type="ChEBI" id="CHEBI:57945"/>
        <dbReference type="ChEBI" id="CHEBI:59776"/>
        <dbReference type="EC" id="1.2.1.12"/>
    </reaction>
</comment>
<gene>
    <name evidence="22" type="primary">GAPDH</name>
</gene>
<accession>B4USY7</accession>
<evidence type="ECO:0000256" key="11">
    <source>
        <dbReference type="ARBA" id="ARBA00022845"/>
    </source>
</evidence>
<keyword evidence="12" id="KW-0560">Oxidoreductase</keyword>
<dbReference type="GO" id="GO:0006417">
    <property type="term" value="P:regulation of translation"/>
    <property type="evidence" value="ECO:0007669"/>
    <property type="project" value="UniProtKB-KW"/>
</dbReference>
<dbReference type="GO" id="GO:0005856">
    <property type="term" value="C:cytoskeleton"/>
    <property type="evidence" value="ECO:0007669"/>
    <property type="project" value="UniProtKB-SubCell"/>
</dbReference>
<feature type="domain" description="Glyceraldehyde 3-phosphate dehydrogenase catalytic" evidence="21">
    <location>
        <begin position="1"/>
        <end position="34"/>
    </location>
</feature>
<dbReference type="PANTHER" id="PTHR10836:SF111">
    <property type="entry name" value="GLYCERALDEHYDE-3-PHOSPHATE DEHYDROGENASE"/>
    <property type="match status" value="1"/>
</dbReference>
<dbReference type="GO" id="GO:0016740">
    <property type="term" value="F:transferase activity"/>
    <property type="evidence" value="ECO:0007669"/>
    <property type="project" value="UniProtKB-KW"/>
</dbReference>
<keyword evidence="13" id="KW-0520">NAD</keyword>
<keyword evidence="11" id="KW-0810">Translation regulation</keyword>
<dbReference type="GO" id="GO:0005829">
    <property type="term" value="C:cytosol"/>
    <property type="evidence" value="ECO:0007669"/>
    <property type="project" value="UniProtKB-SubCell"/>
</dbReference>
<dbReference type="EMBL" id="DP000881">
    <property type="protein sequence ID" value="ACG69453.1"/>
    <property type="molecule type" value="Genomic_DNA"/>
</dbReference>
<evidence type="ECO:0000256" key="16">
    <source>
        <dbReference type="ARBA" id="ARBA00023242"/>
    </source>
</evidence>
<dbReference type="AlphaFoldDB" id="B4USY7"/>
<evidence type="ECO:0000256" key="5">
    <source>
        <dbReference type="ARBA" id="ARBA00007406"/>
    </source>
</evidence>
<reference evidence="22" key="1">
    <citation type="submission" date="2008-08" db="EMBL/GenBank/DDBJ databases">
        <title>NISC Comparative Sequencing Initiative.</title>
        <authorList>
            <person name="Antonellis A."/>
            <person name="Benjamin B."/>
            <person name="Blakesley R.W."/>
            <person name="Bouffard G.G."/>
            <person name="Brinkley C."/>
            <person name="Brooks S."/>
            <person name="Chu G."/>
            <person name="Chub I."/>
            <person name="Coleman H."/>
            <person name="Fuksenko T."/>
            <person name="Gestole M."/>
            <person name="Gregory M."/>
            <person name="Guan X."/>
            <person name="Gupta J."/>
            <person name="Gurson N."/>
            <person name="Han E."/>
            <person name="Han J."/>
            <person name="Hansen N."/>
            <person name="Hargrove A."/>
            <person name="Hines-Harris K."/>
            <person name="Ho S.-L."/>
            <person name="Hu P."/>
            <person name="Hunter G."/>
            <person name="Hurle B."/>
            <person name="Idol J.R."/>
            <person name="Johnson T."/>
            <person name="Knight E."/>
            <person name="Kwong P."/>
            <person name="Lee-Lin S.-Q."/>
            <person name="Legaspi R."/>
            <person name="Madden M."/>
            <person name="Maduro Q.L."/>
            <person name="Maduro V.B."/>
            <person name="Margulies E.H."/>
            <person name="Masiello C."/>
            <person name="Maskeri B."/>
            <person name="McDowell J."/>
            <person name="Merkulov G."/>
            <person name="Montemayor C."/>
            <person name="Mullikin J.C."/>
            <person name="Park M."/>
            <person name="Prasad A."/>
            <person name="Ramsahoye C."/>
            <person name="Reddix-Dugue N."/>
            <person name="Riebow N."/>
            <person name="Schandler K."/>
            <person name="Schueler M.G."/>
            <person name="Sison C."/>
            <person name="Smith L."/>
            <person name="Stantripop S."/>
            <person name="Thomas J.W."/>
            <person name="Thomas P.J."/>
            <person name="Tsipouri V."/>
            <person name="Young A."/>
            <person name="Green E.D."/>
        </authorList>
    </citation>
    <scope>NUCLEOTIDE SEQUENCE</scope>
</reference>
<dbReference type="EC" id="1.2.1.12" evidence="6"/>
<sequence>MAFHVPIVNVSVVDLTCHLEKAAKYDDIKKVVKQGGPPQGHPSDTHSSTFDAGAGIALSDHIVKLIAWYDNEFGYSNRVVDLMAHMASKE</sequence>
<dbReference type="SUPFAM" id="SSF55347">
    <property type="entry name" value="Glyceraldehyde-3-phosphate dehydrogenase-like, C-terminal domain"/>
    <property type="match status" value="1"/>
</dbReference>
<comment type="pathway">
    <text evidence="4">Carbohydrate degradation; glycolysis; pyruvate from D-glyceraldehyde 3-phosphate: step 1/5.</text>
</comment>
<evidence type="ECO:0000256" key="14">
    <source>
        <dbReference type="ARBA" id="ARBA00023152"/>
    </source>
</evidence>
<evidence type="ECO:0000256" key="8">
    <source>
        <dbReference type="ARBA" id="ARBA00022679"/>
    </source>
</evidence>
<evidence type="ECO:0000256" key="12">
    <source>
        <dbReference type="ARBA" id="ARBA00023002"/>
    </source>
</evidence>
<keyword evidence="16" id="KW-0539">Nucleus</keyword>
<dbReference type="GO" id="GO:0004365">
    <property type="term" value="F:glyceraldehyde-3-phosphate dehydrogenase (NAD+) (phosphorylating) activity"/>
    <property type="evidence" value="ECO:0007669"/>
    <property type="project" value="UniProtKB-EC"/>
</dbReference>
<dbReference type="GO" id="GO:0006915">
    <property type="term" value="P:apoptotic process"/>
    <property type="evidence" value="ECO:0007669"/>
    <property type="project" value="UniProtKB-KW"/>
</dbReference>
<evidence type="ECO:0000256" key="17">
    <source>
        <dbReference type="ARBA" id="ARBA00031890"/>
    </source>
</evidence>
<organism evidence="22">
    <name type="scientific">Otolemur garnettii</name>
    <name type="common">Small-eared galago</name>
    <name type="synonym">Garnett's greater bushbaby</name>
    <dbReference type="NCBI Taxonomy" id="30611"/>
    <lineage>
        <taxon>Eukaryota</taxon>
        <taxon>Metazoa</taxon>
        <taxon>Chordata</taxon>
        <taxon>Craniata</taxon>
        <taxon>Vertebrata</taxon>
        <taxon>Euteleostomi</taxon>
        <taxon>Mammalia</taxon>
        <taxon>Eutheria</taxon>
        <taxon>Euarchontoglires</taxon>
        <taxon>Primates</taxon>
        <taxon>Strepsirrhini</taxon>
        <taxon>Lorisiformes</taxon>
        <taxon>Galagidae</taxon>
        <taxon>Otolemur</taxon>
    </lineage>
</organism>
<proteinExistence type="inferred from homology"/>
<protein>
    <recommendedName>
        <fullName evidence="6">glyceraldehyde-3-phosphate dehydrogenase (phosphorylating)</fullName>
        <ecNumber evidence="6">1.2.1.12</ecNumber>
    </recommendedName>
    <alternativeName>
        <fullName evidence="17">Peptidyl-cysteine S-nitrosylase GAPDH</fullName>
    </alternativeName>
</protein>
<evidence type="ECO:0000256" key="2">
    <source>
        <dbReference type="ARBA" id="ARBA00004245"/>
    </source>
</evidence>
<comment type="subcellular location">
    <subcellularLocation>
        <location evidence="2">Cytoplasm</location>
        <location evidence="2">Cytoskeleton</location>
    </subcellularLocation>
    <subcellularLocation>
        <location evidence="3">Cytoplasm</location>
        <location evidence="3">Cytosol</location>
    </subcellularLocation>
    <subcellularLocation>
        <location evidence="1">Nucleus</location>
    </subcellularLocation>
</comment>
<keyword evidence="8" id="KW-0808">Transferase</keyword>